<sequence length="241" mass="26435">MSLPLIGITAGHSKNPHGLPIIHLLRTYVDSTIAAGGVPVIIPSELSEEGWRLLYTKLDGVIFSGGADIDPQLFGGVPHPAIYGIDSERDALEIPLIHHMADDNKPFLAICRGFQVLNVALGGTLYTHVSDQIPNSAQHDTPNDQPRDSHAHDIQIMEDSRLAEILKKPILSVNSWHHQGVKEVSPRLKVTAHSPDGLVEGMELEDHPFGIAVQWHPEWMPEDASMKNLFKAFVDAAKKNS</sequence>
<name>A0A8J6TIL6_9CHLR</name>
<dbReference type="GO" id="GO:0005829">
    <property type="term" value="C:cytosol"/>
    <property type="evidence" value="ECO:0007669"/>
    <property type="project" value="TreeGrafter"/>
</dbReference>
<dbReference type="PANTHER" id="PTHR43235">
    <property type="entry name" value="GLUTAMINE AMIDOTRANSFERASE PB2B2.05-RELATED"/>
    <property type="match status" value="1"/>
</dbReference>
<dbReference type="InterPro" id="IPR011697">
    <property type="entry name" value="Peptidase_C26"/>
</dbReference>
<dbReference type="PROSITE" id="PS51273">
    <property type="entry name" value="GATASE_TYPE_1"/>
    <property type="match status" value="1"/>
</dbReference>
<reference evidence="1 2" key="1">
    <citation type="submission" date="2020-08" db="EMBL/GenBank/DDBJ databases">
        <title>Bridging the membrane lipid divide: bacteria of the FCB group superphylum have the potential to synthesize archaeal ether lipids.</title>
        <authorList>
            <person name="Villanueva L."/>
            <person name="Von Meijenfeldt F.A.B."/>
            <person name="Westbye A.B."/>
            <person name="Yadav S."/>
            <person name="Hopmans E.C."/>
            <person name="Dutilh B.E."/>
            <person name="Sinninghe Damste J.S."/>
        </authorList>
    </citation>
    <scope>NUCLEOTIDE SEQUENCE [LARGE SCALE GENOMIC DNA]</scope>
    <source>
        <strain evidence="1">NIOZ-UU36</strain>
    </source>
</reference>
<keyword evidence="1" id="KW-0378">Hydrolase</keyword>
<dbReference type="Proteomes" id="UP000614469">
    <property type="component" value="Unassembled WGS sequence"/>
</dbReference>
<gene>
    <name evidence="1" type="ORF">H8E29_07465</name>
</gene>
<dbReference type="PANTHER" id="PTHR43235:SF1">
    <property type="entry name" value="GLUTAMINE AMIDOTRANSFERASE PB2B2.05-RELATED"/>
    <property type="match status" value="1"/>
</dbReference>
<protein>
    <submittedName>
        <fullName evidence="1">Gamma-glutamyl-gamma-aminobutyrate hydrolase family protein</fullName>
    </submittedName>
</protein>
<dbReference type="CDD" id="cd01745">
    <property type="entry name" value="GATase1_2"/>
    <property type="match status" value="1"/>
</dbReference>
<organism evidence="1 2">
    <name type="scientific">Candidatus Desulfolinea nitratireducens</name>
    <dbReference type="NCBI Taxonomy" id="2841698"/>
    <lineage>
        <taxon>Bacteria</taxon>
        <taxon>Bacillati</taxon>
        <taxon>Chloroflexota</taxon>
        <taxon>Anaerolineae</taxon>
        <taxon>Anaerolineales</taxon>
        <taxon>Anaerolineales incertae sedis</taxon>
        <taxon>Candidatus Desulfolinea</taxon>
    </lineage>
</organism>
<dbReference type="AlphaFoldDB" id="A0A8J6TIL6"/>
<dbReference type="GO" id="GO:0016811">
    <property type="term" value="F:hydrolase activity, acting on carbon-nitrogen (but not peptide) bonds, in linear amides"/>
    <property type="evidence" value="ECO:0007669"/>
    <property type="project" value="InterPro"/>
</dbReference>
<dbReference type="FunFam" id="3.40.50.880:FF:000030">
    <property type="entry name" value="Gamma-glutamyl-gamma-aminobutyrate hydrolase PuuD"/>
    <property type="match status" value="1"/>
</dbReference>
<dbReference type="InterPro" id="IPR044668">
    <property type="entry name" value="PuuD-like"/>
</dbReference>
<dbReference type="Gene3D" id="3.40.50.880">
    <property type="match status" value="1"/>
</dbReference>
<proteinExistence type="predicted"/>
<comment type="caution">
    <text evidence="1">The sequence shown here is derived from an EMBL/GenBank/DDBJ whole genome shotgun (WGS) entry which is preliminary data.</text>
</comment>
<dbReference type="EMBL" id="JACNJN010000091">
    <property type="protein sequence ID" value="MBC8335084.1"/>
    <property type="molecule type" value="Genomic_DNA"/>
</dbReference>
<dbReference type="SUPFAM" id="SSF52317">
    <property type="entry name" value="Class I glutamine amidotransferase-like"/>
    <property type="match status" value="1"/>
</dbReference>
<dbReference type="Pfam" id="PF07722">
    <property type="entry name" value="Peptidase_C26"/>
    <property type="match status" value="1"/>
</dbReference>
<dbReference type="InterPro" id="IPR029062">
    <property type="entry name" value="Class_I_gatase-like"/>
</dbReference>
<accession>A0A8J6TIL6</accession>
<evidence type="ECO:0000313" key="1">
    <source>
        <dbReference type="EMBL" id="MBC8335084.1"/>
    </source>
</evidence>
<evidence type="ECO:0000313" key="2">
    <source>
        <dbReference type="Proteomes" id="UP000614469"/>
    </source>
</evidence>